<evidence type="ECO:0000313" key="2">
    <source>
        <dbReference type="EMBL" id="QSX32143.1"/>
    </source>
</evidence>
<reference evidence="2 3" key="1">
    <citation type="submission" date="2021-03" db="EMBL/GenBank/DDBJ databases">
        <title>Novel species identification of genus Shewanella.</title>
        <authorList>
            <person name="Liu G."/>
            <person name="Zhang Q."/>
        </authorList>
    </citation>
    <scope>NUCLEOTIDE SEQUENCE [LARGE SCALE GENOMIC DNA]</scope>
    <source>
        <strain evidence="2 3">FJAT-51800</strain>
    </source>
</reference>
<dbReference type="EMBL" id="CP071503">
    <property type="protein sequence ID" value="QSX32143.1"/>
    <property type="molecule type" value="Genomic_DNA"/>
</dbReference>
<keyword evidence="1" id="KW-0812">Transmembrane</keyword>
<evidence type="ECO:0000313" key="3">
    <source>
        <dbReference type="Proteomes" id="UP000662770"/>
    </source>
</evidence>
<protein>
    <submittedName>
        <fullName evidence="2">Uncharacterized protein</fullName>
    </submittedName>
</protein>
<accession>A0ABX7QML4</accession>
<feature type="transmembrane region" description="Helical" evidence="1">
    <location>
        <begin position="35"/>
        <end position="55"/>
    </location>
</feature>
<proteinExistence type="predicted"/>
<organism evidence="2 3">
    <name type="scientific">Shewanella avicenniae</name>
    <dbReference type="NCBI Taxonomy" id="2814294"/>
    <lineage>
        <taxon>Bacteria</taxon>
        <taxon>Pseudomonadati</taxon>
        <taxon>Pseudomonadota</taxon>
        <taxon>Gammaproteobacteria</taxon>
        <taxon>Alteromonadales</taxon>
        <taxon>Shewanellaceae</taxon>
        <taxon>Shewanella</taxon>
    </lineage>
</organism>
<evidence type="ECO:0000256" key="1">
    <source>
        <dbReference type="SAM" id="Phobius"/>
    </source>
</evidence>
<dbReference type="RefSeq" id="WP_207353388.1">
    <property type="nucleotide sequence ID" value="NZ_CP071503.1"/>
</dbReference>
<keyword evidence="1" id="KW-1133">Transmembrane helix</keyword>
<keyword evidence="3" id="KW-1185">Reference proteome</keyword>
<keyword evidence="1" id="KW-0472">Membrane</keyword>
<name>A0ABX7QML4_9GAMM</name>
<sequence length="68" mass="7466">MDVANAVKHAVKGSCGGVVGYWLYGLLNGVQDANWYYFLAVAASIFVVLFSYYCVKSRGTNKTHVVNE</sequence>
<dbReference type="Proteomes" id="UP000662770">
    <property type="component" value="Chromosome"/>
</dbReference>
<gene>
    <name evidence="2" type="ORF">JYB87_10130</name>
</gene>